<protein>
    <submittedName>
        <fullName evidence="3">DNA protecting protein DprA</fullName>
    </submittedName>
</protein>
<dbReference type="PANTHER" id="PTHR43022:SF1">
    <property type="entry name" value="PROTEIN SMF"/>
    <property type="match status" value="1"/>
</dbReference>
<dbReference type="EMBL" id="LSDB01000019">
    <property type="protein sequence ID" value="KXB58229.1"/>
    <property type="molecule type" value="Genomic_DNA"/>
</dbReference>
<comment type="caution">
    <text evidence="3">The sequence shown here is derived from an EMBL/GenBank/DDBJ whole genome shotgun (WGS) entry which is preliminary data.</text>
</comment>
<keyword evidence="4" id="KW-1185">Reference proteome</keyword>
<dbReference type="PANTHER" id="PTHR43022">
    <property type="entry name" value="PROTEIN SMF"/>
    <property type="match status" value="1"/>
</dbReference>
<gene>
    <name evidence="3" type="ORF">HMPREF1871_00565</name>
</gene>
<reference evidence="3 4" key="1">
    <citation type="submission" date="2016-01" db="EMBL/GenBank/DDBJ databases">
        <authorList>
            <person name="Mitreva M."/>
            <person name="Pepin K.H."/>
            <person name="Mihindukulasuriya K.A."/>
            <person name="Fulton R."/>
            <person name="Fronick C."/>
            <person name="O'Laughlin M."/>
            <person name="Miner T."/>
            <person name="Herter B."/>
            <person name="Rosa B.A."/>
            <person name="Cordes M."/>
            <person name="Tomlinson C."/>
            <person name="Wollam A."/>
            <person name="Palsikar V.B."/>
            <person name="Mardis E.R."/>
            <person name="Wilson R.K."/>
        </authorList>
    </citation>
    <scope>NUCLEOTIDE SEQUENCE [LARGE SCALE GENOMIC DNA]</scope>
    <source>
        <strain evidence="3 4">KA00071</strain>
    </source>
</reference>
<dbReference type="InterPro" id="IPR057666">
    <property type="entry name" value="DrpA_SLOG"/>
</dbReference>
<evidence type="ECO:0000313" key="4">
    <source>
        <dbReference type="Proteomes" id="UP000070467"/>
    </source>
</evidence>
<dbReference type="Gene3D" id="3.40.50.450">
    <property type="match status" value="1"/>
</dbReference>
<proteinExistence type="inferred from homology"/>
<dbReference type="Proteomes" id="UP000070467">
    <property type="component" value="Unassembled WGS sequence"/>
</dbReference>
<feature type="domain" description="Smf/DprA SLOG" evidence="2">
    <location>
        <begin position="88"/>
        <end position="297"/>
    </location>
</feature>
<comment type="similarity">
    <text evidence="1">Belongs to the DprA/Smf family.</text>
</comment>
<evidence type="ECO:0000256" key="1">
    <source>
        <dbReference type="ARBA" id="ARBA00006525"/>
    </source>
</evidence>
<accession>A0ABR5TM67</accession>
<dbReference type="Pfam" id="PF02481">
    <property type="entry name" value="DNA_processg_A"/>
    <property type="match status" value="1"/>
</dbReference>
<dbReference type="SUPFAM" id="SSF102405">
    <property type="entry name" value="MCP/YpsA-like"/>
    <property type="match status" value="1"/>
</dbReference>
<dbReference type="InterPro" id="IPR003488">
    <property type="entry name" value="DprA"/>
</dbReference>
<name>A0ABR5TM67_9BACL</name>
<evidence type="ECO:0000259" key="2">
    <source>
        <dbReference type="Pfam" id="PF02481"/>
    </source>
</evidence>
<dbReference type="RefSeq" id="WP_066129801.1">
    <property type="nucleotide sequence ID" value="NZ_KQ959872.1"/>
</dbReference>
<sequence>MKRENIINVSLTDEDKKIILALVAIDDITTLKIHKALEKLTEIRDLKQLNLEEFLKLFGENKKESYRKFKNNLDFNFEEYFKFYKTNYLFFDDIYYPKQLFRLVDFPFVLFYRGDKNLLLFKRKMSIVGSRQNTFYSLESLKKIVPYLAKYNFLVVSGLASGVDSIAHKLAIREKIKTIAIIAHGHNIIYPEENIKLYKLMEEKHLIVSEYMPTSQIRKYRFLERNRIVATLSDGLIVTEAAKTSGTSRTVDFALDVGNCVFCLPGRFGDKMSFALNEHIKDGAILLNKLEDIKNEYHLK</sequence>
<organism evidence="3 4">
    <name type="scientific">Gemelliphila asaccharolytica</name>
    <dbReference type="NCBI Taxonomy" id="502393"/>
    <lineage>
        <taxon>Bacteria</taxon>
        <taxon>Bacillati</taxon>
        <taxon>Bacillota</taxon>
        <taxon>Bacilli</taxon>
        <taxon>Bacillales</taxon>
        <taxon>Gemellaceae</taxon>
        <taxon>Gemelliphila</taxon>
    </lineage>
</organism>
<evidence type="ECO:0000313" key="3">
    <source>
        <dbReference type="EMBL" id="KXB58229.1"/>
    </source>
</evidence>